<name>A0A6J4LYL1_9ACTN</name>
<organism evidence="2">
    <name type="scientific">uncultured Friedmanniella sp</name>
    <dbReference type="NCBI Taxonomy" id="335381"/>
    <lineage>
        <taxon>Bacteria</taxon>
        <taxon>Bacillati</taxon>
        <taxon>Actinomycetota</taxon>
        <taxon>Actinomycetes</taxon>
        <taxon>Propionibacteriales</taxon>
        <taxon>Nocardioidaceae</taxon>
        <taxon>Friedmanniella</taxon>
        <taxon>environmental samples</taxon>
    </lineage>
</organism>
<evidence type="ECO:0000256" key="1">
    <source>
        <dbReference type="SAM" id="MobiDB-lite"/>
    </source>
</evidence>
<feature type="region of interest" description="Disordered" evidence="1">
    <location>
        <begin position="457"/>
        <end position="525"/>
    </location>
</feature>
<reference evidence="2" key="1">
    <citation type="submission" date="2020-02" db="EMBL/GenBank/DDBJ databases">
        <authorList>
            <person name="Meier V. D."/>
        </authorList>
    </citation>
    <scope>NUCLEOTIDE SEQUENCE</scope>
    <source>
        <strain evidence="2">AVDCRST_MAG48</strain>
    </source>
</reference>
<gene>
    <name evidence="2" type="ORF">AVDCRST_MAG48-3669</name>
</gene>
<feature type="compositionally biased region" description="Basic and acidic residues" evidence="1">
    <location>
        <begin position="211"/>
        <end position="246"/>
    </location>
</feature>
<proteinExistence type="predicted"/>
<feature type="region of interest" description="Disordered" evidence="1">
    <location>
        <begin position="148"/>
        <end position="290"/>
    </location>
</feature>
<sequence>MVMCGIILAGLGVLNDVTITQASAAGAEAAAAVAGPDDGDADGGRQRDGEHQADRADQGADDLTGELLGLEHLQQRPVVDRDQQEHRERGAGGGERDGVDRRGDVVAADPHRAGEQPALGAALAVGVLAVGQLPDRGRLGDRHVVEHAQPGQDDAAHHHRRQGQVRRGCGEHVVVLRRDAGQVRPTGRAPAQQGDEDEPEQRPHQRRRRPRAEPVRGVEDDEHDGRGADQADQDRVLTRHQGREHELDEDEPGETEPHQGGEAAPAGDHDDDGDEGQGEQQERGPALEVGELELRRLSVGRWDPDQLDLLAHVDARGVQGVGQRDGGREALVVALEQLGGDVGAPAVADSGRRAGQALARDLLDGRDPGRRVGDPGHAVAGDVGVDLLGDVARPQRDQPDEGPHRERDEHHHQHPQGAPVPPQLVRVHLRELPAPRARRSGMGVGHVLRLVLVVVSAPPAGSPPDRPRLPGRRRPAGGGPAADASGSQSSRDPRAPRRPALPVVPQQAAPPAGGDAHPWLGWTRG</sequence>
<feature type="compositionally biased region" description="Basic and acidic residues" evidence="1">
    <location>
        <begin position="393"/>
        <end position="411"/>
    </location>
</feature>
<feature type="compositionally biased region" description="Basic and acidic residues" evidence="1">
    <location>
        <begin position="42"/>
        <end position="58"/>
    </location>
</feature>
<feature type="region of interest" description="Disordered" evidence="1">
    <location>
        <begin position="362"/>
        <end position="423"/>
    </location>
</feature>
<dbReference type="AlphaFoldDB" id="A0A6J4LYL1"/>
<evidence type="ECO:0000313" key="2">
    <source>
        <dbReference type="EMBL" id="CAA9341566.1"/>
    </source>
</evidence>
<feature type="compositionally biased region" description="Basic and acidic residues" evidence="1">
    <location>
        <begin position="168"/>
        <end position="181"/>
    </location>
</feature>
<feature type="compositionally biased region" description="Low complexity" evidence="1">
    <location>
        <begin position="498"/>
        <end position="516"/>
    </location>
</feature>
<feature type="compositionally biased region" description="Basic and acidic residues" evidence="1">
    <location>
        <begin position="78"/>
        <end position="102"/>
    </location>
</feature>
<feature type="compositionally biased region" description="Basic and acidic residues" evidence="1">
    <location>
        <begin position="362"/>
        <end position="374"/>
    </location>
</feature>
<feature type="compositionally biased region" description="Low complexity" evidence="1">
    <location>
        <begin position="481"/>
        <end position="490"/>
    </location>
</feature>
<dbReference type="EMBL" id="CADCTS010000515">
    <property type="protein sequence ID" value="CAA9341566.1"/>
    <property type="molecule type" value="Genomic_DNA"/>
</dbReference>
<protein>
    <submittedName>
        <fullName evidence="2">Uncharacterized protein</fullName>
    </submittedName>
</protein>
<feature type="region of interest" description="Disordered" evidence="1">
    <location>
        <begin position="33"/>
        <end position="102"/>
    </location>
</feature>
<accession>A0A6J4LYL1</accession>